<organism evidence="1 2">
    <name type="scientific">Hypoxylon rubiginosum</name>
    <dbReference type="NCBI Taxonomy" id="110542"/>
    <lineage>
        <taxon>Eukaryota</taxon>
        <taxon>Fungi</taxon>
        <taxon>Dikarya</taxon>
        <taxon>Ascomycota</taxon>
        <taxon>Pezizomycotina</taxon>
        <taxon>Sordariomycetes</taxon>
        <taxon>Xylariomycetidae</taxon>
        <taxon>Xylariales</taxon>
        <taxon>Hypoxylaceae</taxon>
        <taxon>Hypoxylon</taxon>
    </lineage>
</organism>
<keyword evidence="2" id="KW-1185">Reference proteome</keyword>
<reference evidence="1 2" key="1">
    <citation type="journal article" date="2022" name="New Phytol.">
        <title>Ecological generalism drives hyperdiversity of secondary metabolite gene clusters in xylarialean endophytes.</title>
        <authorList>
            <person name="Franco M.E.E."/>
            <person name="Wisecaver J.H."/>
            <person name="Arnold A.E."/>
            <person name="Ju Y.M."/>
            <person name="Slot J.C."/>
            <person name="Ahrendt S."/>
            <person name="Moore L.P."/>
            <person name="Eastman K.E."/>
            <person name="Scott K."/>
            <person name="Konkel Z."/>
            <person name="Mondo S.J."/>
            <person name="Kuo A."/>
            <person name="Hayes R.D."/>
            <person name="Haridas S."/>
            <person name="Andreopoulos B."/>
            <person name="Riley R."/>
            <person name="LaButti K."/>
            <person name="Pangilinan J."/>
            <person name="Lipzen A."/>
            <person name="Amirebrahimi M."/>
            <person name="Yan J."/>
            <person name="Adam C."/>
            <person name="Keymanesh K."/>
            <person name="Ng V."/>
            <person name="Louie K."/>
            <person name="Northen T."/>
            <person name="Drula E."/>
            <person name="Henrissat B."/>
            <person name="Hsieh H.M."/>
            <person name="Youens-Clark K."/>
            <person name="Lutzoni F."/>
            <person name="Miadlikowska J."/>
            <person name="Eastwood D.C."/>
            <person name="Hamelin R.C."/>
            <person name="Grigoriev I.V."/>
            <person name="U'Ren J.M."/>
        </authorList>
    </citation>
    <scope>NUCLEOTIDE SEQUENCE [LARGE SCALE GENOMIC DNA]</scope>
    <source>
        <strain evidence="1 2">CBS 119005</strain>
    </source>
</reference>
<comment type="caution">
    <text evidence="1">The sequence shown here is derived from an EMBL/GenBank/DDBJ whole genome shotgun (WGS) entry which is preliminary data.</text>
</comment>
<dbReference type="EMBL" id="MU393701">
    <property type="protein sequence ID" value="KAI4858683.1"/>
    <property type="molecule type" value="Genomic_DNA"/>
</dbReference>
<sequence>MTISQDSAAPLIVVVGSTGTQGGSVVDNLAASDKPYRIRGLTRDSSKKQATSLAERGVEVVQCNLTVDNVEGIRKAFQGATYIFIVTNFWEHLDGARERAEGKAMVDCAKEAGVKLLLISGLVNVTEASNGELTKVFHFDAKHDIVQYAKSVGVPYVDVQASAYMSNIVTFMRPAPLGDGAYVVRGTWTPGTKLPYIDTLHDYGLFARLAIESDEFNTGDGKALSAWSEWVSFEDICNSIVSEISGKRVTYQQITEEQARAGMGQGGMPPHAVDDYIDMSKFHEFVWPRVFVETDLSKLARRPRTFEEYAKTVDWTSVLP</sequence>
<protein>
    <submittedName>
        <fullName evidence="1">NAD(P)-binding protein</fullName>
    </submittedName>
</protein>
<accession>A0ACB9YH05</accession>
<gene>
    <name evidence="1" type="ORF">F4820DRAFT_454639</name>
</gene>
<dbReference type="Proteomes" id="UP001497700">
    <property type="component" value="Unassembled WGS sequence"/>
</dbReference>
<name>A0ACB9YH05_9PEZI</name>
<proteinExistence type="predicted"/>
<evidence type="ECO:0000313" key="1">
    <source>
        <dbReference type="EMBL" id="KAI4858683.1"/>
    </source>
</evidence>
<evidence type="ECO:0000313" key="2">
    <source>
        <dbReference type="Proteomes" id="UP001497700"/>
    </source>
</evidence>